<dbReference type="OrthoDB" id="20105at2759"/>
<dbReference type="Proteomes" id="UP000053259">
    <property type="component" value="Unassembled WGS sequence"/>
</dbReference>
<evidence type="ECO:0000256" key="1">
    <source>
        <dbReference type="SAM" id="MobiDB-lite"/>
    </source>
</evidence>
<dbReference type="HOGENOM" id="CLU_1836662_0_0_1"/>
<dbReference type="AlphaFoldDB" id="A0A0D2AEB7"/>
<dbReference type="GeneID" id="27311830"/>
<evidence type="ECO:0000313" key="2">
    <source>
        <dbReference type="EMBL" id="KIW05338.1"/>
    </source>
</evidence>
<feature type="compositionally biased region" description="Low complexity" evidence="1">
    <location>
        <begin position="33"/>
        <end position="48"/>
    </location>
</feature>
<evidence type="ECO:0000313" key="3">
    <source>
        <dbReference type="Proteomes" id="UP000053259"/>
    </source>
</evidence>
<organism evidence="2 3">
    <name type="scientific">Verruconis gallopava</name>
    <dbReference type="NCBI Taxonomy" id="253628"/>
    <lineage>
        <taxon>Eukaryota</taxon>
        <taxon>Fungi</taxon>
        <taxon>Dikarya</taxon>
        <taxon>Ascomycota</taxon>
        <taxon>Pezizomycotina</taxon>
        <taxon>Dothideomycetes</taxon>
        <taxon>Pleosporomycetidae</taxon>
        <taxon>Venturiales</taxon>
        <taxon>Sympoventuriaceae</taxon>
        <taxon>Verruconis</taxon>
    </lineage>
</organism>
<dbReference type="RefSeq" id="XP_016215207.1">
    <property type="nucleotide sequence ID" value="XM_016357118.1"/>
</dbReference>
<reference evidence="2 3" key="1">
    <citation type="submission" date="2015-01" db="EMBL/GenBank/DDBJ databases">
        <title>The Genome Sequence of Ochroconis gallopava CBS43764.</title>
        <authorList>
            <consortium name="The Broad Institute Genomics Platform"/>
            <person name="Cuomo C."/>
            <person name="de Hoog S."/>
            <person name="Gorbushina A."/>
            <person name="Stielow B."/>
            <person name="Teixiera M."/>
            <person name="Abouelleil A."/>
            <person name="Chapman S.B."/>
            <person name="Priest M."/>
            <person name="Young S.K."/>
            <person name="Wortman J."/>
            <person name="Nusbaum C."/>
            <person name="Birren B."/>
        </authorList>
    </citation>
    <scope>NUCLEOTIDE SEQUENCE [LARGE SCALE GENOMIC DNA]</scope>
    <source>
        <strain evidence="2 3">CBS 43764</strain>
    </source>
</reference>
<accession>A0A0D2AEB7</accession>
<keyword evidence="3" id="KW-1185">Reference proteome</keyword>
<feature type="region of interest" description="Disordered" evidence="1">
    <location>
        <begin position="1"/>
        <end position="101"/>
    </location>
</feature>
<protein>
    <submittedName>
        <fullName evidence="2">Uncharacterized protein</fullName>
    </submittedName>
</protein>
<dbReference type="EMBL" id="KN847538">
    <property type="protein sequence ID" value="KIW05338.1"/>
    <property type="molecule type" value="Genomic_DNA"/>
</dbReference>
<dbReference type="InParanoid" id="A0A0D2AEB7"/>
<sequence>MSNQQYYGAGGPTQQYGQNANLQHSGPNQHYDASSNAAYTSQQTSTTAGHQYSTPGGPPGQRPLQRTDTDAALPQGRERSEQLEYMQSYEARAQQTDADKDQEILRKEFPNVDSSLIAALYADSESLSATREMLHELSSN</sequence>
<name>A0A0D2AEB7_9PEZI</name>
<dbReference type="VEuPathDB" id="FungiDB:PV09_03857"/>
<gene>
    <name evidence="2" type="ORF">PV09_03857</name>
</gene>
<feature type="compositionally biased region" description="Polar residues" evidence="1">
    <location>
        <begin position="1"/>
        <end position="32"/>
    </location>
</feature>
<proteinExistence type="predicted"/>